<comment type="caution">
    <text evidence="2">The sequence shown here is derived from an EMBL/GenBank/DDBJ whole genome shotgun (WGS) entry which is preliminary data.</text>
</comment>
<dbReference type="eggNOG" id="COG4529">
    <property type="taxonomic scope" value="Bacteria"/>
</dbReference>
<dbReference type="PATRIC" id="fig|909613.9.peg.4471"/>
<dbReference type="Pfam" id="PF13454">
    <property type="entry name" value="NAD_binding_9"/>
    <property type="match status" value="1"/>
</dbReference>
<dbReference type="SUPFAM" id="SSF51905">
    <property type="entry name" value="FAD/NAD(P)-binding domain"/>
    <property type="match status" value="1"/>
</dbReference>
<dbReference type="EMBL" id="AYXG01000166">
    <property type="protein sequence ID" value="EWC60223.1"/>
    <property type="molecule type" value="Genomic_DNA"/>
</dbReference>
<reference evidence="2 3" key="1">
    <citation type="journal article" date="2014" name="Genome Announc.">
        <title>Draft Genome Sequence of the Antitrypanosomally Active Sponge-Associated Bacterium Actinokineospora sp. Strain EG49.</title>
        <authorList>
            <person name="Harjes J."/>
            <person name="Ryu T."/>
            <person name="Abdelmohsen U.R."/>
            <person name="Moitinho-Silva L."/>
            <person name="Horn H."/>
            <person name="Ravasi T."/>
            <person name="Hentschel U."/>
        </authorList>
    </citation>
    <scope>NUCLEOTIDE SEQUENCE [LARGE SCALE GENOMIC DNA]</scope>
    <source>
        <strain evidence="2 3">EG49</strain>
    </source>
</reference>
<dbReference type="Proteomes" id="UP000019277">
    <property type="component" value="Unassembled WGS sequence"/>
</dbReference>
<sequence>MRNEQGARRAQTVAVVGSGPRGLITVERMAARLAEEQTDRLVDIHLIDAVEVGAGRVYRTDQPGWYLMNTVAGMVSAFSGVPDEGPVRAGAGPSLYEWWAGVDPENASPDGYASRADYGRYTRFLLDAVEQNLPRGVRLLRVRAAVEDIGPDGDGYLLRLSNGEDLRADQVVLTTGHTVPELTGREKALADFAADRVGPRYLRGDSAADMPLADIAPGTPVGVIGLGLSFYDVLAAFTLGRGGRFVPDGDRLRYLPSGREPVVVAGSRSGMPLPARGRNQKPPRFAYRPTLFTQDNIRARVPSGPLDFRRDVLPWLLAEVDLVNCATRLRLRDGEEAGVAFTHAVARAVEGLADPAVPPDVTAMAAVHGVLVDKADLDALARPFSGRTFADRAEFDAALTGAVAADLAEAELGNVDSPHKAAMDVLRDCRGMIMRLADFSGLTPRSHREDLIDWYGPRSAFLAAGPPPVRLRQVLALLEAGVLRVIGPAARFDPDPGAGRFVVSSPVVGGAAVHVDVVVDARIPSPDLDRDLSPLTRRLRERGIWTAYANGDFRTGGVAVTTSPYHPVDRDGRAHTGLHVVGIPTEHTRWFMQVGSNRPGLWGDLVHDADAIAAHVLKGGT</sequence>
<dbReference type="InterPro" id="IPR038732">
    <property type="entry name" value="HpyO/CreE_NAD-binding"/>
</dbReference>
<dbReference type="InterPro" id="IPR036188">
    <property type="entry name" value="FAD/NAD-bd_sf"/>
</dbReference>
<proteinExistence type="predicted"/>
<dbReference type="AlphaFoldDB" id="W7IJ05"/>
<evidence type="ECO:0000313" key="3">
    <source>
        <dbReference type="Proteomes" id="UP000019277"/>
    </source>
</evidence>
<gene>
    <name evidence="2" type="ORF">UO65_4469</name>
</gene>
<protein>
    <submittedName>
        <fullName evidence="2">Nitrogen regulatory protein P-II</fullName>
    </submittedName>
</protein>
<dbReference type="PANTHER" id="PTHR40254">
    <property type="entry name" value="BLR0577 PROTEIN"/>
    <property type="match status" value="1"/>
</dbReference>
<dbReference type="STRING" id="909613.UO65_4469"/>
<name>W7IJ05_9PSEU</name>
<keyword evidence="3" id="KW-1185">Reference proteome</keyword>
<accession>W7IJ05</accession>
<organism evidence="2 3">
    <name type="scientific">Actinokineospora spheciospongiae</name>
    <dbReference type="NCBI Taxonomy" id="909613"/>
    <lineage>
        <taxon>Bacteria</taxon>
        <taxon>Bacillati</taxon>
        <taxon>Actinomycetota</taxon>
        <taxon>Actinomycetes</taxon>
        <taxon>Pseudonocardiales</taxon>
        <taxon>Pseudonocardiaceae</taxon>
        <taxon>Actinokineospora</taxon>
    </lineage>
</organism>
<dbReference type="PANTHER" id="PTHR40254:SF1">
    <property type="entry name" value="BLR0577 PROTEIN"/>
    <property type="match status" value="1"/>
</dbReference>
<feature type="domain" description="FAD-dependent urate hydroxylase HpyO/Asp monooxygenase CreE-like FAD/NAD(P)-binding" evidence="1">
    <location>
        <begin position="14"/>
        <end position="177"/>
    </location>
</feature>
<dbReference type="InterPro" id="IPR052189">
    <property type="entry name" value="L-asp_N-monooxygenase_NS-form"/>
</dbReference>
<evidence type="ECO:0000313" key="2">
    <source>
        <dbReference type="EMBL" id="EWC60223.1"/>
    </source>
</evidence>
<evidence type="ECO:0000259" key="1">
    <source>
        <dbReference type="Pfam" id="PF13454"/>
    </source>
</evidence>